<evidence type="ECO:0000313" key="3">
    <source>
        <dbReference type="Proteomes" id="UP001148838"/>
    </source>
</evidence>
<keyword evidence="3" id="KW-1185">Reference proteome</keyword>
<protein>
    <submittedName>
        <fullName evidence="2">Uncharacterized protein</fullName>
    </submittedName>
</protein>
<name>A0ABQ8S3Y6_PERAM</name>
<feature type="region of interest" description="Disordered" evidence="1">
    <location>
        <begin position="1"/>
        <end position="31"/>
    </location>
</feature>
<dbReference type="EMBL" id="JAJSOF020000036">
    <property type="protein sequence ID" value="KAJ4428648.1"/>
    <property type="molecule type" value="Genomic_DNA"/>
</dbReference>
<organism evidence="2 3">
    <name type="scientific">Periplaneta americana</name>
    <name type="common">American cockroach</name>
    <name type="synonym">Blatta americana</name>
    <dbReference type="NCBI Taxonomy" id="6978"/>
    <lineage>
        <taxon>Eukaryota</taxon>
        <taxon>Metazoa</taxon>
        <taxon>Ecdysozoa</taxon>
        <taxon>Arthropoda</taxon>
        <taxon>Hexapoda</taxon>
        <taxon>Insecta</taxon>
        <taxon>Pterygota</taxon>
        <taxon>Neoptera</taxon>
        <taxon>Polyneoptera</taxon>
        <taxon>Dictyoptera</taxon>
        <taxon>Blattodea</taxon>
        <taxon>Blattoidea</taxon>
        <taxon>Blattidae</taxon>
        <taxon>Blattinae</taxon>
        <taxon>Periplaneta</taxon>
    </lineage>
</organism>
<sequence>MAGLCDGGNEPPGSLKANKRQLRRAGPRRGQVAVPALSFPLSVLPSGRDLSRAGEYSEPRSHEVKLKLLERSTSCVSDVTLVSRG</sequence>
<evidence type="ECO:0000313" key="2">
    <source>
        <dbReference type="EMBL" id="KAJ4428648.1"/>
    </source>
</evidence>
<comment type="caution">
    <text evidence="2">The sequence shown here is derived from an EMBL/GenBank/DDBJ whole genome shotgun (WGS) entry which is preliminary data.</text>
</comment>
<reference evidence="2 3" key="1">
    <citation type="journal article" date="2022" name="Allergy">
        <title>Genome assembly and annotation of Periplaneta americana reveal a comprehensive cockroach allergen profile.</title>
        <authorList>
            <person name="Wang L."/>
            <person name="Xiong Q."/>
            <person name="Saelim N."/>
            <person name="Wang L."/>
            <person name="Nong W."/>
            <person name="Wan A.T."/>
            <person name="Shi M."/>
            <person name="Liu X."/>
            <person name="Cao Q."/>
            <person name="Hui J.H.L."/>
            <person name="Sookrung N."/>
            <person name="Leung T.F."/>
            <person name="Tungtrongchitr A."/>
            <person name="Tsui S.K.W."/>
        </authorList>
    </citation>
    <scope>NUCLEOTIDE SEQUENCE [LARGE SCALE GENOMIC DNA]</scope>
    <source>
        <strain evidence="2">PWHHKU_190912</strain>
    </source>
</reference>
<proteinExistence type="predicted"/>
<accession>A0ABQ8S3Y6</accession>
<dbReference type="Proteomes" id="UP001148838">
    <property type="component" value="Unassembled WGS sequence"/>
</dbReference>
<gene>
    <name evidence="2" type="ORF">ANN_25641</name>
</gene>
<evidence type="ECO:0000256" key="1">
    <source>
        <dbReference type="SAM" id="MobiDB-lite"/>
    </source>
</evidence>
<feature type="compositionally biased region" description="Basic residues" evidence="1">
    <location>
        <begin position="17"/>
        <end position="27"/>
    </location>
</feature>